<reference evidence="1 2" key="1">
    <citation type="submission" date="2020-10" db="EMBL/GenBank/DDBJ databases">
        <title>Bacillus sp. HD4P25, an endophyte from a halophyte.</title>
        <authorList>
            <person name="Sun J.-Q."/>
        </authorList>
    </citation>
    <scope>NUCLEOTIDE SEQUENCE [LARGE SCALE GENOMIC DNA]</scope>
    <source>
        <strain evidence="1 2">YIM 93174</strain>
    </source>
</reference>
<dbReference type="Proteomes" id="UP001516662">
    <property type="component" value="Unassembled WGS sequence"/>
</dbReference>
<name>A0ABR9QN60_9BACI</name>
<evidence type="ECO:0000313" key="2">
    <source>
        <dbReference type="Proteomes" id="UP001516662"/>
    </source>
</evidence>
<keyword evidence="2" id="KW-1185">Reference proteome</keyword>
<dbReference type="EMBL" id="JADCLJ010000024">
    <property type="protein sequence ID" value="MBE4909932.1"/>
    <property type="molecule type" value="Genomic_DNA"/>
</dbReference>
<comment type="caution">
    <text evidence="1">The sequence shown here is derived from an EMBL/GenBank/DDBJ whole genome shotgun (WGS) entry which is preliminary data.</text>
</comment>
<evidence type="ECO:0000313" key="1">
    <source>
        <dbReference type="EMBL" id="MBE4909932.1"/>
    </source>
</evidence>
<gene>
    <name evidence="1" type="ORF">IMZ08_18000</name>
</gene>
<organism evidence="1 2">
    <name type="scientific">Litchfieldia luteola</name>
    <dbReference type="NCBI Taxonomy" id="682179"/>
    <lineage>
        <taxon>Bacteria</taxon>
        <taxon>Bacillati</taxon>
        <taxon>Bacillota</taxon>
        <taxon>Bacilli</taxon>
        <taxon>Bacillales</taxon>
        <taxon>Bacillaceae</taxon>
        <taxon>Litchfieldia</taxon>
    </lineage>
</organism>
<dbReference type="RefSeq" id="WP_193539039.1">
    <property type="nucleotide sequence ID" value="NZ_JADCLJ010000024.1"/>
</dbReference>
<sequence>MKRLIDFNQFKWIQEETERIDFNNWSGCYVSNLIPNRYEHYCKIIHPIYRDMNIQDENLLWSQCDPNDPVQFQYGERLLLKDLAKRYKLQYTKEISSSTIYHALGGYPRYLILSDEGSIDKGTLEELISVLSRFIKGEQCYFHYDLLKTVNEFQDICTNGHLYYGNLEDVNELFDMGDLVGLGSPTYWWTEDRGWCIHTDFDCRFSLIGGSRELIEALLANNQLECIKIDSKTRIDDAADKLNNPDWD</sequence>
<accession>A0ABR9QN60</accession>
<proteinExistence type="predicted"/>
<protein>
    <submittedName>
        <fullName evidence="1">Uncharacterized protein</fullName>
    </submittedName>
</protein>